<gene>
    <name evidence="2" type="ORF">OS493_000276</name>
</gene>
<evidence type="ECO:0000313" key="2">
    <source>
        <dbReference type="EMBL" id="KAJ7394465.1"/>
    </source>
</evidence>
<keyword evidence="1" id="KW-0472">Membrane</keyword>
<evidence type="ECO:0000256" key="1">
    <source>
        <dbReference type="SAM" id="Phobius"/>
    </source>
</evidence>
<dbReference type="Proteomes" id="UP001163046">
    <property type="component" value="Unassembled WGS sequence"/>
</dbReference>
<keyword evidence="3" id="KW-1185">Reference proteome</keyword>
<keyword evidence="1" id="KW-0812">Transmembrane</keyword>
<name>A0A9X0A739_9CNID</name>
<accession>A0A9X0A739</accession>
<dbReference type="AlphaFoldDB" id="A0A9X0A739"/>
<comment type="caution">
    <text evidence="2">The sequence shown here is derived from an EMBL/GenBank/DDBJ whole genome shotgun (WGS) entry which is preliminary data.</text>
</comment>
<dbReference type="EMBL" id="MU825396">
    <property type="protein sequence ID" value="KAJ7394465.1"/>
    <property type="molecule type" value="Genomic_DNA"/>
</dbReference>
<protein>
    <submittedName>
        <fullName evidence="2">Uncharacterized protein</fullName>
    </submittedName>
</protein>
<reference evidence="2" key="1">
    <citation type="submission" date="2023-01" db="EMBL/GenBank/DDBJ databases">
        <title>Genome assembly of the deep-sea coral Lophelia pertusa.</title>
        <authorList>
            <person name="Herrera S."/>
            <person name="Cordes E."/>
        </authorList>
    </citation>
    <scope>NUCLEOTIDE SEQUENCE</scope>
    <source>
        <strain evidence="2">USNM1676648</strain>
        <tissue evidence="2">Polyp</tissue>
    </source>
</reference>
<evidence type="ECO:0000313" key="3">
    <source>
        <dbReference type="Proteomes" id="UP001163046"/>
    </source>
</evidence>
<keyword evidence="1" id="KW-1133">Transmembrane helix</keyword>
<sequence length="147" mass="16629">MEVDFRYDLARTLLCYLQARILFILIFINRVASGMDTTVRAAAFDCALCCEIPQDGGQFTSVQLQSSSTNSKGQENKEACSENMKQINDYENKMVNASIFYIFDTTFECLMHAFEKRLNVWYKGTRAGANPGFFKGKLAVSNVFIVI</sequence>
<organism evidence="2 3">
    <name type="scientific">Desmophyllum pertusum</name>
    <dbReference type="NCBI Taxonomy" id="174260"/>
    <lineage>
        <taxon>Eukaryota</taxon>
        <taxon>Metazoa</taxon>
        <taxon>Cnidaria</taxon>
        <taxon>Anthozoa</taxon>
        <taxon>Hexacorallia</taxon>
        <taxon>Scleractinia</taxon>
        <taxon>Caryophylliina</taxon>
        <taxon>Caryophylliidae</taxon>
        <taxon>Desmophyllum</taxon>
    </lineage>
</organism>
<feature type="transmembrane region" description="Helical" evidence="1">
    <location>
        <begin position="12"/>
        <end position="32"/>
    </location>
</feature>
<proteinExistence type="predicted"/>